<reference evidence="2 3" key="1">
    <citation type="submission" date="2019-07" db="EMBL/GenBank/DDBJ databases">
        <title>Chromosome genome assembly for large yellow croaker.</title>
        <authorList>
            <person name="Xiao S."/>
        </authorList>
    </citation>
    <scope>NUCLEOTIDE SEQUENCE [LARGE SCALE GENOMIC DNA]</scope>
    <source>
        <strain evidence="2">JMULYC20181020</strain>
        <tissue evidence="2">Muscle</tissue>
    </source>
</reference>
<feature type="compositionally biased region" description="Basic and acidic residues" evidence="1">
    <location>
        <begin position="7"/>
        <end position="21"/>
    </location>
</feature>
<evidence type="ECO:0000313" key="2">
    <source>
        <dbReference type="EMBL" id="KAE8294661.1"/>
    </source>
</evidence>
<dbReference type="AlphaFoldDB" id="A0A6G0ITQ6"/>
<comment type="caution">
    <text evidence="2">The sequence shown here is derived from an EMBL/GenBank/DDBJ whole genome shotgun (WGS) entry which is preliminary data.</text>
</comment>
<keyword evidence="3" id="KW-1185">Reference proteome</keyword>
<gene>
    <name evidence="2" type="ORF">D5F01_LYC07622</name>
</gene>
<evidence type="ECO:0000256" key="1">
    <source>
        <dbReference type="SAM" id="MobiDB-lite"/>
    </source>
</evidence>
<organism evidence="2 3">
    <name type="scientific">Larimichthys crocea</name>
    <name type="common">Large yellow croaker</name>
    <name type="synonym">Pseudosciaena crocea</name>
    <dbReference type="NCBI Taxonomy" id="215358"/>
    <lineage>
        <taxon>Eukaryota</taxon>
        <taxon>Metazoa</taxon>
        <taxon>Chordata</taxon>
        <taxon>Craniata</taxon>
        <taxon>Vertebrata</taxon>
        <taxon>Euteleostomi</taxon>
        <taxon>Actinopterygii</taxon>
        <taxon>Neopterygii</taxon>
        <taxon>Teleostei</taxon>
        <taxon>Neoteleostei</taxon>
        <taxon>Acanthomorphata</taxon>
        <taxon>Eupercaria</taxon>
        <taxon>Sciaenidae</taxon>
        <taxon>Larimichthys</taxon>
    </lineage>
</organism>
<proteinExistence type="predicted"/>
<feature type="region of interest" description="Disordered" evidence="1">
    <location>
        <begin position="162"/>
        <end position="184"/>
    </location>
</feature>
<feature type="region of interest" description="Disordered" evidence="1">
    <location>
        <begin position="1"/>
        <end position="37"/>
    </location>
</feature>
<dbReference type="EMBL" id="REGW02000007">
    <property type="protein sequence ID" value="KAE8294661.1"/>
    <property type="molecule type" value="Genomic_DNA"/>
</dbReference>
<dbReference type="Proteomes" id="UP000424527">
    <property type="component" value="Unassembled WGS sequence"/>
</dbReference>
<feature type="compositionally biased region" description="Acidic residues" evidence="1">
    <location>
        <begin position="22"/>
        <end position="31"/>
    </location>
</feature>
<evidence type="ECO:0000313" key="3">
    <source>
        <dbReference type="Proteomes" id="UP000424527"/>
    </source>
</evidence>
<protein>
    <submittedName>
        <fullName evidence="2">Uncharacterized protein</fullName>
    </submittedName>
</protein>
<name>A0A6G0ITQ6_LARCR</name>
<accession>A0A6G0ITQ6</accession>
<sequence>MKRQNHREHEQKKHLNPTEKEEKEEEEEEEPSFGAPLVPVLVVQTPGTATSEALGTVSRSPGWRLMSSPRSLLYSKSARYWKLSDAMATGVHRLSLTTSVTRRILNFRQTACPAPLAPAPVCAPVRPSAVCRKLTAHTAARSFPPTKLLRAQTIRCDHHPNPAERAQTSVDEHPVTGLKKTGGWRGWVQPDSQSLLGAVLSGGADVSKPLLPPSSTPPPLPPSTVCKLCQAAAAETGRGRGTTHKVSRPPGISFSVTPEDRAVFSSLLLHRSVCRLFGKGRVTGRSVGLSQRREDRNGMLAASSQSVLQLSVVPRWMLTDPYASVQSEACRTAASL</sequence>